<dbReference type="EMBL" id="GBXM01040334">
    <property type="protein sequence ID" value="JAH68243.1"/>
    <property type="molecule type" value="Transcribed_RNA"/>
</dbReference>
<proteinExistence type="predicted"/>
<protein>
    <submittedName>
        <fullName evidence="1">Uncharacterized protein</fullName>
    </submittedName>
</protein>
<organism evidence="1">
    <name type="scientific">Anguilla anguilla</name>
    <name type="common">European freshwater eel</name>
    <name type="synonym">Muraena anguilla</name>
    <dbReference type="NCBI Taxonomy" id="7936"/>
    <lineage>
        <taxon>Eukaryota</taxon>
        <taxon>Metazoa</taxon>
        <taxon>Chordata</taxon>
        <taxon>Craniata</taxon>
        <taxon>Vertebrata</taxon>
        <taxon>Euteleostomi</taxon>
        <taxon>Actinopterygii</taxon>
        <taxon>Neopterygii</taxon>
        <taxon>Teleostei</taxon>
        <taxon>Anguilliformes</taxon>
        <taxon>Anguillidae</taxon>
        <taxon>Anguilla</taxon>
    </lineage>
</organism>
<reference evidence="1" key="1">
    <citation type="submission" date="2014-11" db="EMBL/GenBank/DDBJ databases">
        <authorList>
            <person name="Amaro Gonzalez C."/>
        </authorList>
    </citation>
    <scope>NUCLEOTIDE SEQUENCE</scope>
</reference>
<dbReference type="AlphaFoldDB" id="A0A0E9UTI4"/>
<reference evidence="1" key="2">
    <citation type="journal article" date="2015" name="Fish Shellfish Immunol.">
        <title>Early steps in the European eel (Anguilla anguilla)-Vibrio vulnificus interaction in the gills: Role of the RtxA13 toxin.</title>
        <authorList>
            <person name="Callol A."/>
            <person name="Pajuelo D."/>
            <person name="Ebbesson L."/>
            <person name="Teles M."/>
            <person name="MacKenzie S."/>
            <person name="Amaro C."/>
        </authorList>
    </citation>
    <scope>NUCLEOTIDE SEQUENCE</scope>
</reference>
<name>A0A0E9UTI4_ANGAN</name>
<evidence type="ECO:0000313" key="1">
    <source>
        <dbReference type="EMBL" id="JAH68243.1"/>
    </source>
</evidence>
<accession>A0A0E9UTI4</accession>
<sequence length="28" mass="2989">METTSSLIKVSLEEGVVSPPEALQSMLL</sequence>